<keyword evidence="6 8" id="KW-0472">Membrane</keyword>
<dbReference type="Gene3D" id="3.30.70.100">
    <property type="match status" value="1"/>
</dbReference>
<evidence type="ECO:0000256" key="5">
    <source>
        <dbReference type="ARBA" id="ARBA00022989"/>
    </source>
</evidence>
<dbReference type="InterPro" id="IPR006685">
    <property type="entry name" value="MscS_channel_2nd"/>
</dbReference>
<dbReference type="InterPro" id="IPR011014">
    <property type="entry name" value="MscS_channel_TM-2"/>
</dbReference>
<dbReference type="eggNOG" id="COG0668">
    <property type="taxonomic scope" value="Bacteria"/>
</dbReference>
<dbReference type="SUPFAM" id="SSF50182">
    <property type="entry name" value="Sm-like ribonucleoproteins"/>
    <property type="match status" value="1"/>
</dbReference>
<name>A0A1T3P1D5_9ACTN</name>
<feature type="domain" description="Mechanosensitive ion channel transmembrane helices 2/3" evidence="11">
    <location>
        <begin position="102"/>
        <end position="139"/>
    </location>
</feature>
<dbReference type="Pfam" id="PF00924">
    <property type="entry name" value="MS_channel_2nd"/>
    <property type="match status" value="1"/>
</dbReference>
<feature type="transmembrane region" description="Helical" evidence="8">
    <location>
        <begin position="32"/>
        <end position="53"/>
    </location>
</feature>
<evidence type="ECO:0000259" key="10">
    <source>
        <dbReference type="Pfam" id="PF21082"/>
    </source>
</evidence>
<dbReference type="OrthoDB" id="4638917at2"/>
<dbReference type="Pfam" id="PF21088">
    <property type="entry name" value="MS_channel_1st"/>
    <property type="match status" value="1"/>
</dbReference>
<dbReference type="GO" id="GO:0005886">
    <property type="term" value="C:plasma membrane"/>
    <property type="evidence" value="ECO:0007669"/>
    <property type="project" value="UniProtKB-SubCell"/>
</dbReference>
<protein>
    <submittedName>
        <fullName evidence="12">Mechanosensitive ion channel protein MscS</fullName>
    </submittedName>
</protein>
<feature type="region of interest" description="Disordered" evidence="7">
    <location>
        <begin position="299"/>
        <end position="342"/>
    </location>
</feature>
<evidence type="ECO:0000259" key="9">
    <source>
        <dbReference type="Pfam" id="PF00924"/>
    </source>
</evidence>
<dbReference type="GO" id="GO:0008381">
    <property type="term" value="F:mechanosensitive monoatomic ion channel activity"/>
    <property type="evidence" value="ECO:0007669"/>
    <property type="project" value="InterPro"/>
</dbReference>
<dbReference type="Gene3D" id="2.30.30.60">
    <property type="match status" value="1"/>
</dbReference>
<dbReference type="InterPro" id="IPR049142">
    <property type="entry name" value="MS_channel_1st"/>
</dbReference>
<dbReference type="FunFam" id="1.10.287.1260:FF:000005">
    <property type="entry name" value="Mechanosensitive ion channel family protein"/>
    <property type="match status" value="1"/>
</dbReference>
<evidence type="ECO:0000256" key="1">
    <source>
        <dbReference type="ARBA" id="ARBA00004651"/>
    </source>
</evidence>
<comment type="subcellular location">
    <subcellularLocation>
        <location evidence="1">Cell membrane</location>
        <topology evidence="1">Multi-pass membrane protein</topology>
    </subcellularLocation>
</comment>
<dbReference type="InterPro" id="IPR049278">
    <property type="entry name" value="MS_channel_C"/>
</dbReference>
<evidence type="ECO:0000256" key="7">
    <source>
        <dbReference type="SAM" id="MobiDB-lite"/>
    </source>
</evidence>
<keyword evidence="4 8" id="KW-0812">Transmembrane</keyword>
<feature type="domain" description="Mechanosensitive ion channel MscS C-terminal" evidence="10">
    <location>
        <begin position="212"/>
        <end position="299"/>
    </location>
</feature>
<feature type="transmembrane region" description="Helical" evidence="8">
    <location>
        <begin position="95"/>
        <end position="115"/>
    </location>
</feature>
<keyword evidence="13" id="KW-1185">Reference proteome</keyword>
<dbReference type="Gene3D" id="1.10.287.1260">
    <property type="match status" value="1"/>
</dbReference>
<evidence type="ECO:0000313" key="12">
    <source>
        <dbReference type="EMBL" id="OPC82907.1"/>
    </source>
</evidence>
<evidence type="ECO:0000256" key="6">
    <source>
        <dbReference type="ARBA" id="ARBA00023136"/>
    </source>
</evidence>
<proteinExistence type="inferred from homology"/>
<comment type="similarity">
    <text evidence="2">Belongs to the MscS (TC 1.A.23) family.</text>
</comment>
<comment type="caution">
    <text evidence="12">The sequence shown here is derived from an EMBL/GenBank/DDBJ whole genome shotgun (WGS) entry which is preliminary data.</text>
</comment>
<dbReference type="InterPro" id="IPR010920">
    <property type="entry name" value="LSM_dom_sf"/>
</dbReference>
<dbReference type="PANTHER" id="PTHR30460:SF0">
    <property type="entry name" value="MODERATE CONDUCTANCE MECHANOSENSITIVE CHANNEL YBIO"/>
    <property type="match status" value="1"/>
</dbReference>
<accession>A0A1T3P1D5</accession>
<dbReference type="Proteomes" id="UP000190037">
    <property type="component" value="Unassembled WGS sequence"/>
</dbReference>
<dbReference type="FunFam" id="2.30.30.60:FF:000001">
    <property type="entry name" value="MscS Mechanosensitive ion channel"/>
    <property type="match status" value="1"/>
</dbReference>
<evidence type="ECO:0000259" key="11">
    <source>
        <dbReference type="Pfam" id="PF21088"/>
    </source>
</evidence>
<evidence type="ECO:0000313" key="13">
    <source>
        <dbReference type="Proteomes" id="UP000190037"/>
    </source>
</evidence>
<reference evidence="12 13" key="1">
    <citation type="submission" date="2017-03" db="EMBL/GenBank/DDBJ databases">
        <title>Draft genome sequence of Streptomyces scabrisporus NF3, endophyte isolated from Amphipterygium adstringens.</title>
        <authorList>
            <person name="Vazquez M."/>
            <person name="Ceapa C.D."/>
            <person name="Rodriguez Luna D."/>
            <person name="Sanchez Esquivel S."/>
        </authorList>
    </citation>
    <scope>NUCLEOTIDE SEQUENCE [LARGE SCALE GENOMIC DNA]</scope>
    <source>
        <strain evidence="12 13">NF3</strain>
    </source>
</reference>
<keyword evidence="5 8" id="KW-1133">Transmembrane helix</keyword>
<dbReference type="Pfam" id="PF21082">
    <property type="entry name" value="MS_channel_3rd"/>
    <property type="match status" value="1"/>
</dbReference>
<dbReference type="InterPro" id="IPR045276">
    <property type="entry name" value="YbiO_bact"/>
</dbReference>
<evidence type="ECO:0000256" key="4">
    <source>
        <dbReference type="ARBA" id="ARBA00022692"/>
    </source>
</evidence>
<dbReference type="SUPFAM" id="SSF82689">
    <property type="entry name" value="Mechanosensitive channel protein MscS (YggB), C-terminal domain"/>
    <property type="match status" value="1"/>
</dbReference>
<feature type="transmembrane region" description="Helical" evidence="8">
    <location>
        <begin position="121"/>
        <end position="143"/>
    </location>
</feature>
<dbReference type="InterPro" id="IPR023408">
    <property type="entry name" value="MscS_beta-dom_sf"/>
</dbReference>
<dbReference type="STRING" id="159449.B4N89_19945"/>
<dbReference type="InterPro" id="IPR011066">
    <property type="entry name" value="MscS_channel_C_sf"/>
</dbReference>
<organism evidence="12 13">
    <name type="scientific">Embleya scabrispora</name>
    <dbReference type="NCBI Taxonomy" id="159449"/>
    <lineage>
        <taxon>Bacteria</taxon>
        <taxon>Bacillati</taxon>
        <taxon>Actinomycetota</taxon>
        <taxon>Actinomycetes</taxon>
        <taxon>Kitasatosporales</taxon>
        <taxon>Streptomycetaceae</taxon>
        <taxon>Embleya</taxon>
    </lineage>
</organism>
<dbReference type="RefSeq" id="WP_078977208.1">
    <property type="nucleotide sequence ID" value="NZ_MWQN01000001.1"/>
</dbReference>
<dbReference type="AlphaFoldDB" id="A0A1T3P1D5"/>
<feature type="compositionally biased region" description="Pro residues" evidence="7">
    <location>
        <begin position="315"/>
        <end position="342"/>
    </location>
</feature>
<gene>
    <name evidence="12" type="ORF">B4N89_19945</name>
</gene>
<evidence type="ECO:0000256" key="2">
    <source>
        <dbReference type="ARBA" id="ARBA00008017"/>
    </source>
</evidence>
<keyword evidence="3" id="KW-1003">Cell membrane</keyword>
<dbReference type="EMBL" id="MWQN01000001">
    <property type="protein sequence ID" value="OPC82907.1"/>
    <property type="molecule type" value="Genomic_DNA"/>
</dbReference>
<dbReference type="SUPFAM" id="SSF82861">
    <property type="entry name" value="Mechanosensitive channel protein MscS (YggB), transmembrane region"/>
    <property type="match status" value="1"/>
</dbReference>
<dbReference type="PANTHER" id="PTHR30460">
    <property type="entry name" value="MODERATE CONDUCTANCE MECHANOSENSITIVE CHANNEL YBIO"/>
    <property type="match status" value="1"/>
</dbReference>
<evidence type="ECO:0000256" key="8">
    <source>
        <dbReference type="SAM" id="Phobius"/>
    </source>
</evidence>
<evidence type="ECO:0000256" key="3">
    <source>
        <dbReference type="ARBA" id="ARBA00022475"/>
    </source>
</evidence>
<sequence length="342" mass="35996">MSALVPGVQLSLDAAAGNGKVSSWFDRHGESLVVTPIRILVIILVALILRAVTRKLITQLVGRMANSGTDSSGRPVTGFLLNAERRRQRAETVGSVLRSTASFVILGIAGLMVLGEFKVNLAPLLASAGIAGIALGFGARNLVTDFLSGMFMILEDQYGVGDLVDAGPATGTVVEVGLRITKLRDVDGTVWYIRNGEIKRIGNKSQGWGTAKVDVQVGYHEDIDKVRAVIASTAEALADVEPWNERVWGSATVVGMESVTADAVVLQVQIKTMPGQELPVARELRGRVKRAFDDAGIRISEPIASATPPTEDPGAPAPQAEPAPIPVNPPPTPPTPQAPGAP</sequence>
<feature type="domain" description="Mechanosensitive ion channel MscS" evidence="9">
    <location>
        <begin position="141"/>
        <end position="199"/>
    </location>
</feature>